<dbReference type="PROSITE" id="PS51318">
    <property type="entry name" value="TAT"/>
    <property type="match status" value="1"/>
</dbReference>
<dbReference type="InterPro" id="IPR014438">
    <property type="entry name" value="Glucan_biosyn_MdoG/MdoD"/>
</dbReference>
<dbReference type="GO" id="GO:0030288">
    <property type="term" value="C:outer membrane-bounded periplasmic space"/>
    <property type="evidence" value="ECO:0007669"/>
    <property type="project" value="TreeGrafter"/>
</dbReference>
<dbReference type="Proteomes" id="UP000195273">
    <property type="component" value="Chromosome"/>
</dbReference>
<dbReference type="PANTHER" id="PTHR30504:SF2">
    <property type="entry name" value="GLUCANS BIOSYNTHESIS PROTEIN G"/>
    <property type="match status" value="1"/>
</dbReference>
<evidence type="ECO:0000256" key="2">
    <source>
        <dbReference type="ARBA" id="ARBA00005001"/>
    </source>
</evidence>
<dbReference type="SUPFAM" id="SSF74650">
    <property type="entry name" value="Galactose mutarotase-like"/>
    <property type="match status" value="1"/>
</dbReference>
<dbReference type="GO" id="GO:0051274">
    <property type="term" value="P:beta-glucan biosynthetic process"/>
    <property type="evidence" value="ECO:0007669"/>
    <property type="project" value="TreeGrafter"/>
</dbReference>
<dbReference type="InterPro" id="IPR014718">
    <property type="entry name" value="GH-type_carb-bd"/>
</dbReference>
<keyword evidence="7" id="KW-1185">Reference proteome</keyword>
<dbReference type="InterPro" id="IPR011013">
    <property type="entry name" value="Gal_mutarotase_sf_dom"/>
</dbReference>
<proteinExistence type="inferred from homology"/>
<feature type="domain" description="Glucan biosynthesis periplasmic MdoG C-terminal" evidence="5">
    <location>
        <begin position="51"/>
        <end position="533"/>
    </location>
</feature>
<dbReference type="STRING" id="1122181.GCA_000382265_01213"/>
<keyword evidence="4" id="KW-0574">Periplasm</keyword>
<dbReference type="GO" id="GO:0003824">
    <property type="term" value="F:catalytic activity"/>
    <property type="evidence" value="ECO:0007669"/>
    <property type="project" value="InterPro"/>
</dbReference>
<dbReference type="SUPFAM" id="SSF81296">
    <property type="entry name" value="E set domains"/>
    <property type="match status" value="1"/>
</dbReference>
<evidence type="ECO:0000313" key="7">
    <source>
        <dbReference type="Proteomes" id="UP000195273"/>
    </source>
</evidence>
<dbReference type="AlphaFoldDB" id="A0A1Y0EEB1"/>
<evidence type="ECO:0000259" key="5">
    <source>
        <dbReference type="Pfam" id="PF04349"/>
    </source>
</evidence>
<dbReference type="PANTHER" id="PTHR30504">
    <property type="entry name" value="GLUCANS BIOSYNTHESIS PROTEIN"/>
    <property type="match status" value="1"/>
</dbReference>
<dbReference type="InterPro" id="IPR006311">
    <property type="entry name" value="TAT_signal"/>
</dbReference>
<dbReference type="Pfam" id="PF04349">
    <property type="entry name" value="MdoG"/>
    <property type="match status" value="1"/>
</dbReference>
<evidence type="ECO:0000256" key="4">
    <source>
        <dbReference type="ARBA" id="ARBA00022764"/>
    </source>
</evidence>
<dbReference type="Gene3D" id="2.60.40.10">
    <property type="entry name" value="Immunoglobulins"/>
    <property type="match status" value="1"/>
</dbReference>
<evidence type="ECO:0000313" key="6">
    <source>
        <dbReference type="EMBL" id="ARU01957.1"/>
    </source>
</evidence>
<name>A0A1Y0EEB1_9RHOB</name>
<comment type="similarity">
    <text evidence="3">Belongs to the OpgD/OpgG family.</text>
</comment>
<comment type="subcellular location">
    <subcellularLocation>
        <location evidence="1">Periplasm</location>
    </subcellularLocation>
</comment>
<dbReference type="EMBL" id="CP021431">
    <property type="protein sequence ID" value="ARU01957.1"/>
    <property type="molecule type" value="Genomic_DNA"/>
</dbReference>
<gene>
    <name evidence="6" type="primary">mdoG</name>
    <name evidence="6" type="ORF">LOKVESSMR4R_02662</name>
</gene>
<dbReference type="InterPro" id="IPR014756">
    <property type="entry name" value="Ig_E-set"/>
</dbReference>
<reference evidence="6 7" key="1">
    <citation type="submission" date="2017-05" db="EMBL/GenBank/DDBJ databases">
        <title>Genome Sequence of Loktanella vestfoldensis Strain SMR4r Isolated from a Culture of the Diatom Skeletonema marinoi.</title>
        <authorList>
            <person name="Topel M."/>
            <person name="Pinder M.I.M."/>
            <person name="Johansson O.N."/>
            <person name="Kourtchenko O."/>
            <person name="Godhe A."/>
            <person name="Clarke A.K."/>
        </authorList>
    </citation>
    <scope>NUCLEOTIDE SEQUENCE [LARGE SCALE GENOMIC DNA]</scope>
    <source>
        <strain evidence="6 7">SMR4r</strain>
    </source>
</reference>
<dbReference type="UniPathway" id="UPA00637"/>
<evidence type="ECO:0000256" key="3">
    <source>
        <dbReference type="ARBA" id="ARBA00009284"/>
    </source>
</evidence>
<dbReference type="InterPro" id="IPR013783">
    <property type="entry name" value="Ig-like_fold"/>
</dbReference>
<protein>
    <submittedName>
        <fullName evidence="6">Glucans biosynthesis protein G</fullName>
    </submittedName>
</protein>
<accession>A0A1Y0EEB1</accession>
<dbReference type="InterPro" id="IPR007444">
    <property type="entry name" value="Glucan_biosyn_MdoG_C"/>
</dbReference>
<evidence type="ECO:0000256" key="1">
    <source>
        <dbReference type="ARBA" id="ARBA00004418"/>
    </source>
</evidence>
<dbReference type="PIRSF" id="PIRSF006281">
    <property type="entry name" value="MdoG"/>
    <property type="match status" value="1"/>
</dbReference>
<sequence>MPALQSDDLGTTMAFATSMTRRQLLKSGAATAAGLMASGVKAQDGAGPVPFSFDILTQIARAQAAAPFVAATRPAGFLGALDYDDYRRIRFRPDRARWAEIAAPVHVHAFHTGWLFGDPVQLFEVTRDAQGLIAAPMLFSTADFDYLDDLADRLPADAQWPGVAGFRLNTPLNHPDRHDELVAFLGASYFRALGRGNRYGISARGLALNTAGPQPEEFPRFTRFYLERPAPDAAETSVYALLDSPSVSGAYRFVIRPGDTTEIDVTARLFFRAEVAELGIAPLTSMFLFNGVNRAGFDDYRPRVHDSDGLRIVQQGGDVIWRPLNNPPRLAGSYFAQANPVSFALHQRERDFTKYLDAGARYEMRPSLEVVPLGDWGAGHVRLVEIPTALEVEDNIVAYFIPEGRVAAGETRTFAYRLRWGDLPQSDGADRAHVVETRAGAGGVSGVINPANKRKFVIDFKGGFLSRLTQADALTPVVAASGGDLVAVTLARVDGSDLWRVVLDVQSDSALVELSVHIAGYGRKLTETWLYQWIRPHA</sequence>
<comment type="pathway">
    <text evidence="2">Glycan metabolism; osmoregulated periplasmic glucan (OPG) biosynthesis.</text>
</comment>
<dbReference type="GO" id="GO:0030246">
    <property type="term" value="F:carbohydrate binding"/>
    <property type="evidence" value="ECO:0007669"/>
    <property type="project" value="InterPro"/>
</dbReference>
<dbReference type="KEGG" id="lvs:LOKVESSMR4R_02662"/>
<dbReference type="Gene3D" id="2.70.98.10">
    <property type="match status" value="1"/>
</dbReference>
<organism evidence="6 7">
    <name type="scientific">Yoonia vestfoldensis</name>
    <dbReference type="NCBI Taxonomy" id="245188"/>
    <lineage>
        <taxon>Bacteria</taxon>
        <taxon>Pseudomonadati</taxon>
        <taxon>Pseudomonadota</taxon>
        <taxon>Alphaproteobacteria</taxon>
        <taxon>Rhodobacterales</taxon>
        <taxon>Paracoccaceae</taxon>
        <taxon>Yoonia</taxon>
    </lineage>
</organism>